<keyword evidence="1" id="KW-1133">Transmembrane helix</keyword>
<keyword evidence="1" id="KW-0472">Membrane</keyword>
<feature type="transmembrane region" description="Helical" evidence="1">
    <location>
        <begin position="104"/>
        <end position="122"/>
    </location>
</feature>
<comment type="caution">
    <text evidence="3">The sequence shown here is derived from an EMBL/GenBank/DDBJ whole genome shotgun (WGS) entry which is preliminary data.</text>
</comment>
<keyword evidence="1" id="KW-0812">Transmembrane</keyword>
<dbReference type="Proteomes" id="UP000271227">
    <property type="component" value="Unassembled WGS sequence"/>
</dbReference>
<dbReference type="RefSeq" id="WP_211332148.1">
    <property type="nucleotide sequence ID" value="NZ_REFR01000011.1"/>
</dbReference>
<keyword evidence="2" id="KW-0732">Signal</keyword>
<evidence type="ECO:0000256" key="1">
    <source>
        <dbReference type="SAM" id="Phobius"/>
    </source>
</evidence>
<dbReference type="EMBL" id="REFR01000011">
    <property type="protein sequence ID" value="RMB07618.1"/>
    <property type="molecule type" value="Genomic_DNA"/>
</dbReference>
<dbReference type="AlphaFoldDB" id="A0A3M0CCZ8"/>
<feature type="signal peptide" evidence="2">
    <location>
        <begin position="1"/>
        <end position="24"/>
    </location>
</feature>
<dbReference type="InParanoid" id="A0A3M0CCZ8"/>
<evidence type="ECO:0008006" key="5">
    <source>
        <dbReference type="Google" id="ProtNLM"/>
    </source>
</evidence>
<evidence type="ECO:0000313" key="3">
    <source>
        <dbReference type="EMBL" id="RMB07618.1"/>
    </source>
</evidence>
<sequence length="263" mass="28367">MMFRRFAVVILAFCLLSGLGAASATTLEVDPDAALWVRLGADILLYLHIGGGAVGMMSGPIAILSRKGHRLHRAAGKVFFVSMLTCYTVGAAVAPFLAEGQRPNFVAGVLALYLLLTSWRAATRRVLSIGPLDYAGLAVAVLVGASGALFMYQGANHPSGTVDGSPPDAFVIFVFVGVIAALEDLHLILRRSITEIARLSRHLWRMCMSLFIASGSFFFGQEQLLPDWVRGTLLQDIPVFFPLVAIVIWLVLVRVSRKNPALS</sequence>
<accession>A0A3M0CCZ8</accession>
<feature type="transmembrane region" description="Helical" evidence="1">
    <location>
        <begin position="239"/>
        <end position="256"/>
    </location>
</feature>
<feature type="chain" id="PRO_5018302741" description="Membrane protein DUF2306" evidence="2">
    <location>
        <begin position="25"/>
        <end position="263"/>
    </location>
</feature>
<feature type="transmembrane region" description="Helical" evidence="1">
    <location>
        <begin position="134"/>
        <end position="155"/>
    </location>
</feature>
<proteinExistence type="predicted"/>
<feature type="transmembrane region" description="Helical" evidence="1">
    <location>
        <begin position="45"/>
        <end position="66"/>
    </location>
</feature>
<evidence type="ECO:0000256" key="2">
    <source>
        <dbReference type="SAM" id="SignalP"/>
    </source>
</evidence>
<protein>
    <recommendedName>
        <fullName evidence="5">Membrane protein DUF2306</fullName>
    </recommendedName>
</protein>
<feature type="transmembrane region" description="Helical" evidence="1">
    <location>
        <begin position="170"/>
        <end position="190"/>
    </location>
</feature>
<evidence type="ECO:0000313" key="4">
    <source>
        <dbReference type="Proteomes" id="UP000271227"/>
    </source>
</evidence>
<keyword evidence="4" id="KW-1185">Reference proteome</keyword>
<name>A0A3M0CCZ8_9PROT</name>
<reference evidence="3 4" key="1">
    <citation type="submission" date="2018-10" db="EMBL/GenBank/DDBJ databases">
        <title>Genomic Encyclopedia of Archaeal and Bacterial Type Strains, Phase II (KMG-II): from individual species to whole genera.</title>
        <authorList>
            <person name="Goeker M."/>
        </authorList>
    </citation>
    <scope>NUCLEOTIDE SEQUENCE [LARGE SCALE GENOMIC DNA]</scope>
    <source>
        <strain evidence="3 4">DSM 25217</strain>
    </source>
</reference>
<gene>
    <name evidence="3" type="ORF">BXY39_1704</name>
</gene>
<feature type="transmembrane region" description="Helical" evidence="1">
    <location>
        <begin position="202"/>
        <end position="219"/>
    </location>
</feature>
<feature type="transmembrane region" description="Helical" evidence="1">
    <location>
        <begin position="78"/>
        <end position="98"/>
    </location>
</feature>
<organism evidence="3 4">
    <name type="scientific">Eilatimonas milleporae</name>
    <dbReference type="NCBI Taxonomy" id="911205"/>
    <lineage>
        <taxon>Bacteria</taxon>
        <taxon>Pseudomonadati</taxon>
        <taxon>Pseudomonadota</taxon>
        <taxon>Alphaproteobacteria</taxon>
        <taxon>Kordiimonadales</taxon>
        <taxon>Kordiimonadaceae</taxon>
        <taxon>Eilatimonas</taxon>
    </lineage>
</organism>